<organism evidence="3">
    <name type="scientific">Chromera velia CCMP2878</name>
    <dbReference type="NCBI Taxonomy" id="1169474"/>
    <lineage>
        <taxon>Eukaryota</taxon>
        <taxon>Sar</taxon>
        <taxon>Alveolata</taxon>
        <taxon>Colpodellida</taxon>
        <taxon>Chromeraceae</taxon>
        <taxon>Chromera</taxon>
    </lineage>
</organism>
<dbReference type="EMBL" id="CDMZ01001076">
    <property type="protein sequence ID" value="CEM26758.1"/>
    <property type="molecule type" value="Genomic_DNA"/>
</dbReference>
<proteinExistence type="predicted"/>
<feature type="region of interest" description="Disordered" evidence="2">
    <location>
        <begin position="369"/>
        <end position="393"/>
    </location>
</feature>
<evidence type="ECO:0000313" key="3">
    <source>
        <dbReference type="EMBL" id="CEM26758.1"/>
    </source>
</evidence>
<protein>
    <submittedName>
        <fullName evidence="3">Uncharacterized protein</fullName>
    </submittedName>
</protein>
<feature type="region of interest" description="Disordered" evidence="2">
    <location>
        <begin position="116"/>
        <end position="150"/>
    </location>
</feature>
<keyword evidence="1" id="KW-0175">Coiled coil</keyword>
<dbReference type="VEuPathDB" id="CryptoDB:Cvel_21238"/>
<dbReference type="AlphaFoldDB" id="A0A0G4GCZ9"/>
<evidence type="ECO:0000256" key="1">
    <source>
        <dbReference type="SAM" id="Coils"/>
    </source>
</evidence>
<accession>A0A0G4GCZ9</accession>
<name>A0A0G4GCZ9_9ALVE</name>
<reference evidence="3" key="1">
    <citation type="submission" date="2014-11" db="EMBL/GenBank/DDBJ databases">
        <authorList>
            <person name="Otto D Thomas"/>
            <person name="Naeem Raeece"/>
        </authorList>
    </citation>
    <scope>NUCLEOTIDE SEQUENCE</scope>
</reference>
<evidence type="ECO:0000256" key="2">
    <source>
        <dbReference type="SAM" id="MobiDB-lite"/>
    </source>
</evidence>
<feature type="region of interest" description="Disordered" evidence="2">
    <location>
        <begin position="510"/>
        <end position="541"/>
    </location>
</feature>
<gene>
    <name evidence="3" type="ORF">Cvel_21238</name>
</gene>
<feature type="coiled-coil region" evidence="1">
    <location>
        <begin position="630"/>
        <end position="664"/>
    </location>
</feature>
<sequence>MRKTLLSVASGSLLLIGPPESLGLRLSQQETQMHMTERDVMADLPTLVEAIQSSYTQTPDMLTVDSEESLPEKETVATEAKKALNDLYDLILSCGDVVAQNLKLAITRGKKNQEELEKEAELAKPPSLAGDGPQAQTPLEAQAAEEEPVEKTLVGRTFDRVKVVADPLNAFRFLWAPYSTTKKVVGTAVEGVGDVASTSAKSAAGWFVEGAAMALGASAAVGFEASTYITKTMAGLFLQPLLSVLNVFDEELTGILSQSNRDLVRKQIGLYIEDRFGELVQPLKSHQLSFITRILQTPLSSMPFCMHAGKLGRLRVTSTDLFDVQTGACRKVVVVRGDNGLGVSEFTWILASKVLPKIVRMMREMVEGNSQTDGKSLMTPIPMAEKGSRRRRQQMPRLRKLLRKLQAVVKEAVEDGYKQYYKIYTTDPAYVSRTSQHVSALKAAVTASMSDPSSCFRKAQEPITLTGFGVGGSLAHRIALETGLPAVVFNAIQLPDIKVAEEADLMGGSVVSQSSLGRQEKESPSTVSEEEETGISGTQELPPNEARIWNIYDKFSVVPDANFESSSPVGGSGESSSSSSYGHRCTFAVPHAVCSENPFVNSNSWVSMKNYASYYTADVLQCDEAVELTYGQLKREQEKAKSRIEELEAALEAAQAKLQASGGTGGSD</sequence>